<evidence type="ECO:0000313" key="3">
    <source>
        <dbReference type="Proteomes" id="UP001163846"/>
    </source>
</evidence>
<evidence type="ECO:0000256" key="1">
    <source>
        <dbReference type="SAM" id="MobiDB-lite"/>
    </source>
</evidence>
<evidence type="ECO:0000313" key="2">
    <source>
        <dbReference type="EMBL" id="KAJ3830807.1"/>
    </source>
</evidence>
<sequence length="267" mass="31102">MAHRVTSSPARVDHDHAQTDSSSFMPQIRRVEFVYNNTLSWGIVVDRKTIRWYTIKPELPFSVWKLEVYYEGHVSGEVRDFGFRTSASLGKFYKELKAIDETVLNSVDPVGTVIEEMKEMGFVYANDWIKAVDGLENWTEETQIKALEVLESLPSEPFRVEFVYRSHLKDHSWGIVIDRKEAIWYKMDPRPPTRFYPISSVKYESVEGEVLKDFGFRTTESVYSCMHSLIIFHRRPRCRNEFMLEAGVREMGSHANLENYIGPGLSR</sequence>
<gene>
    <name evidence="2" type="ORF">F5878DRAFT_668330</name>
</gene>
<dbReference type="Proteomes" id="UP001163846">
    <property type="component" value="Unassembled WGS sequence"/>
</dbReference>
<accession>A0AA38U8R7</accession>
<reference evidence="2" key="1">
    <citation type="submission" date="2022-08" db="EMBL/GenBank/DDBJ databases">
        <authorList>
            <consortium name="DOE Joint Genome Institute"/>
            <person name="Min B."/>
            <person name="Riley R."/>
            <person name="Sierra-Patev S."/>
            <person name="Naranjo-Ortiz M."/>
            <person name="Looney B."/>
            <person name="Konkel Z."/>
            <person name="Slot J.C."/>
            <person name="Sakamoto Y."/>
            <person name="Steenwyk J.L."/>
            <person name="Rokas A."/>
            <person name="Carro J."/>
            <person name="Camarero S."/>
            <person name="Ferreira P."/>
            <person name="Molpeceres G."/>
            <person name="Ruiz-Duenas F.J."/>
            <person name="Serrano A."/>
            <person name="Henrissat B."/>
            <person name="Drula E."/>
            <person name="Hughes K.W."/>
            <person name="Mata J.L."/>
            <person name="Ishikawa N.K."/>
            <person name="Vargas-Isla R."/>
            <person name="Ushijima S."/>
            <person name="Smith C.A."/>
            <person name="Ahrendt S."/>
            <person name="Andreopoulos W."/>
            <person name="He G."/>
            <person name="Labutti K."/>
            <person name="Lipzen A."/>
            <person name="Ng V."/>
            <person name="Sandor L."/>
            <person name="Barry K."/>
            <person name="Martinez A.T."/>
            <person name="Xiao Y."/>
            <person name="Gibbons J.G."/>
            <person name="Terashima K."/>
            <person name="Hibbett D.S."/>
            <person name="Grigoriev I.V."/>
        </authorList>
    </citation>
    <scope>NUCLEOTIDE SEQUENCE</scope>
    <source>
        <strain evidence="2">TFB9207</strain>
    </source>
</reference>
<proteinExistence type="predicted"/>
<keyword evidence="3" id="KW-1185">Reference proteome</keyword>
<name>A0AA38U8R7_9AGAR</name>
<organism evidence="2 3">
    <name type="scientific">Lentinula raphanica</name>
    <dbReference type="NCBI Taxonomy" id="153919"/>
    <lineage>
        <taxon>Eukaryota</taxon>
        <taxon>Fungi</taxon>
        <taxon>Dikarya</taxon>
        <taxon>Basidiomycota</taxon>
        <taxon>Agaricomycotina</taxon>
        <taxon>Agaricomycetes</taxon>
        <taxon>Agaricomycetidae</taxon>
        <taxon>Agaricales</taxon>
        <taxon>Marasmiineae</taxon>
        <taxon>Omphalotaceae</taxon>
        <taxon>Lentinula</taxon>
    </lineage>
</organism>
<dbReference type="AlphaFoldDB" id="A0AA38U8R7"/>
<dbReference type="EMBL" id="MU808208">
    <property type="protein sequence ID" value="KAJ3830807.1"/>
    <property type="molecule type" value="Genomic_DNA"/>
</dbReference>
<feature type="region of interest" description="Disordered" evidence="1">
    <location>
        <begin position="1"/>
        <end position="21"/>
    </location>
</feature>
<protein>
    <submittedName>
        <fullName evidence="2">Uncharacterized protein</fullName>
    </submittedName>
</protein>
<comment type="caution">
    <text evidence="2">The sequence shown here is derived from an EMBL/GenBank/DDBJ whole genome shotgun (WGS) entry which is preliminary data.</text>
</comment>